<evidence type="ECO:0008006" key="4">
    <source>
        <dbReference type="Google" id="ProtNLM"/>
    </source>
</evidence>
<protein>
    <recommendedName>
        <fullName evidence="4">Glycerophosphoryl diester phosphodiesterase membrane domain-containing protein</fullName>
    </recommendedName>
</protein>
<feature type="transmembrane region" description="Helical" evidence="1">
    <location>
        <begin position="144"/>
        <end position="170"/>
    </location>
</feature>
<keyword evidence="3" id="KW-1185">Reference proteome</keyword>
<proteinExistence type="predicted"/>
<feature type="transmembrane region" description="Helical" evidence="1">
    <location>
        <begin position="31"/>
        <end position="52"/>
    </location>
</feature>
<reference evidence="2 3" key="1">
    <citation type="journal article" date="2008" name="Int. J. Syst. Evol. Microbiol.">
        <title>Leifsonia pindariensis sp. nov., isolated from the Pindari glacier of the Indian Himalayas, and emended description of the genus Leifsonia.</title>
        <authorList>
            <person name="Reddy G.S."/>
            <person name="Prabagaran S.R."/>
            <person name="Shivaji S."/>
        </authorList>
    </citation>
    <scope>NUCLEOTIDE SEQUENCE [LARGE SCALE GENOMIC DNA]</scope>
    <source>
        <strain evidence="2 3">PON 10</strain>
    </source>
</reference>
<keyword evidence="1" id="KW-0472">Membrane</keyword>
<organism evidence="2 3">
    <name type="scientific">Microterricola pindariensis</name>
    <dbReference type="NCBI Taxonomy" id="478010"/>
    <lineage>
        <taxon>Bacteria</taxon>
        <taxon>Bacillati</taxon>
        <taxon>Actinomycetota</taxon>
        <taxon>Actinomycetes</taxon>
        <taxon>Micrococcales</taxon>
        <taxon>Microbacteriaceae</taxon>
        <taxon>Microterricola</taxon>
    </lineage>
</organism>
<evidence type="ECO:0000313" key="3">
    <source>
        <dbReference type="Proteomes" id="UP000237755"/>
    </source>
</evidence>
<evidence type="ECO:0000313" key="2">
    <source>
        <dbReference type="EMBL" id="PPL14283.1"/>
    </source>
</evidence>
<feature type="transmembrane region" description="Helical" evidence="1">
    <location>
        <begin position="198"/>
        <end position="225"/>
    </location>
</feature>
<sequence>MPWPPRGRYSVTMTATGNAGRRADAALPDWLVAHPLTAGWLWLAVFGALGLVAGVLDWSVAASLLVVALLVLPPVTAMIVVLRETPRRTLETHGSVLGHFLTRYLVIIAGFLAWTASIVLGATISTSLTLLAEGREREVLGIGFSLVLGIVLPTIAVLWVVFLLRCAWFLARVRGWRQSPGSTVVPARMLLRRPRLRTVTIGLAHPGLLTATALVSGVALLAVVISDLTLLLE</sequence>
<feature type="transmembrane region" description="Helical" evidence="1">
    <location>
        <begin position="58"/>
        <end position="82"/>
    </location>
</feature>
<dbReference type="Proteomes" id="UP000237755">
    <property type="component" value="Unassembled WGS sequence"/>
</dbReference>
<feature type="transmembrane region" description="Helical" evidence="1">
    <location>
        <begin position="103"/>
        <end position="124"/>
    </location>
</feature>
<dbReference type="EMBL" id="MPZN01000102">
    <property type="protein sequence ID" value="PPL14283.1"/>
    <property type="molecule type" value="Genomic_DNA"/>
</dbReference>
<keyword evidence="1" id="KW-1133">Transmembrane helix</keyword>
<name>A0ABX5AR00_9MICO</name>
<gene>
    <name evidence="2" type="ORF">GY24_16695</name>
</gene>
<comment type="caution">
    <text evidence="2">The sequence shown here is derived from an EMBL/GenBank/DDBJ whole genome shotgun (WGS) entry which is preliminary data.</text>
</comment>
<keyword evidence="1" id="KW-0812">Transmembrane</keyword>
<evidence type="ECO:0000256" key="1">
    <source>
        <dbReference type="SAM" id="Phobius"/>
    </source>
</evidence>
<accession>A0ABX5AR00</accession>